<dbReference type="Proteomes" id="UP000807716">
    <property type="component" value="Unassembled WGS sequence"/>
</dbReference>
<keyword evidence="4" id="KW-1185">Reference proteome</keyword>
<feature type="transmembrane region" description="Helical" evidence="2">
    <location>
        <begin position="66"/>
        <end position="91"/>
    </location>
</feature>
<organism evidence="3 4">
    <name type="scientific">Actinomortierella ambigua</name>
    <dbReference type="NCBI Taxonomy" id="1343610"/>
    <lineage>
        <taxon>Eukaryota</taxon>
        <taxon>Fungi</taxon>
        <taxon>Fungi incertae sedis</taxon>
        <taxon>Mucoromycota</taxon>
        <taxon>Mortierellomycotina</taxon>
        <taxon>Mortierellomycetes</taxon>
        <taxon>Mortierellales</taxon>
        <taxon>Mortierellaceae</taxon>
        <taxon>Actinomortierella</taxon>
    </lineage>
</organism>
<dbReference type="OrthoDB" id="2418522at2759"/>
<feature type="transmembrane region" description="Helical" evidence="2">
    <location>
        <begin position="205"/>
        <end position="223"/>
    </location>
</feature>
<proteinExistence type="predicted"/>
<feature type="compositionally biased region" description="Acidic residues" evidence="1">
    <location>
        <begin position="42"/>
        <end position="55"/>
    </location>
</feature>
<evidence type="ECO:0000313" key="3">
    <source>
        <dbReference type="EMBL" id="KAG0261631.1"/>
    </source>
</evidence>
<sequence>MAQSQHQEQLAQVLENHDASSSWTSRTRDSMDSVGTGSTNDNDTDGNTDDDEESALDTPTKGRKLFWSYVALAPILALVVVAFAILLQVLVTDNEPGHGDRTIHFGTHEQSRLNGTRDDFGRVYWLGLGWASIETLYYLIQSLVVSRWLTREEAKDPERRQEVRQMLGIDLERTSPWWSVMGRVSSLMVHLGLCCWLGAQGWRLWVPAMIVHGSLYLVWGVVMPHRRWSVPATSYGTLMVAMSVFLVGLALYGEIV</sequence>
<gene>
    <name evidence="3" type="ORF">DFQ27_002866</name>
</gene>
<feature type="compositionally biased region" description="Polar residues" evidence="1">
    <location>
        <begin position="1"/>
        <end position="10"/>
    </location>
</feature>
<keyword evidence="2" id="KW-0472">Membrane</keyword>
<evidence type="ECO:0000256" key="2">
    <source>
        <dbReference type="SAM" id="Phobius"/>
    </source>
</evidence>
<dbReference type="AlphaFoldDB" id="A0A9P6Q897"/>
<accession>A0A9P6Q897</accession>
<evidence type="ECO:0000256" key="1">
    <source>
        <dbReference type="SAM" id="MobiDB-lite"/>
    </source>
</evidence>
<protein>
    <submittedName>
        <fullName evidence="3">Uncharacterized protein</fullName>
    </submittedName>
</protein>
<reference evidence="3" key="1">
    <citation type="journal article" date="2020" name="Fungal Divers.">
        <title>Resolving the Mortierellaceae phylogeny through synthesis of multi-gene phylogenetics and phylogenomics.</title>
        <authorList>
            <person name="Vandepol N."/>
            <person name="Liber J."/>
            <person name="Desiro A."/>
            <person name="Na H."/>
            <person name="Kennedy M."/>
            <person name="Barry K."/>
            <person name="Grigoriev I.V."/>
            <person name="Miller A.N."/>
            <person name="O'Donnell K."/>
            <person name="Stajich J.E."/>
            <person name="Bonito G."/>
        </authorList>
    </citation>
    <scope>NUCLEOTIDE SEQUENCE</scope>
    <source>
        <strain evidence="3">BC1065</strain>
    </source>
</reference>
<feature type="region of interest" description="Disordered" evidence="1">
    <location>
        <begin position="1"/>
        <end position="58"/>
    </location>
</feature>
<keyword evidence="2" id="KW-0812">Transmembrane</keyword>
<dbReference type="EMBL" id="JAAAJB010000210">
    <property type="protein sequence ID" value="KAG0261631.1"/>
    <property type="molecule type" value="Genomic_DNA"/>
</dbReference>
<feature type="transmembrane region" description="Helical" evidence="2">
    <location>
        <begin position="123"/>
        <end position="140"/>
    </location>
</feature>
<evidence type="ECO:0000313" key="4">
    <source>
        <dbReference type="Proteomes" id="UP000807716"/>
    </source>
</evidence>
<keyword evidence="2" id="KW-1133">Transmembrane helix</keyword>
<comment type="caution">
    <text evidence="3">The sequence shown here is derived from an EMBL/GenBank/DDBJ whole genome shotgun (WGS) entry which is preliminary data.</text>
</comment>
<name>A0A9P6Q897_9FUNG</name>
<feature type="transmembrane region" description="Helical" evidence="2">
    <location>
        <begin position="235"/>
        <end position="253"/>
    </location>
</feature>